<protein>
    <submittedName>
        <fullName evidence="3">PEP-CTERM sorting domain-containing protein</fullName>
    </submittedName>
</protein>
<dbReference type="RefSeq" id="WP_191145577.1">
    <property type="nucleotide sequence ID" value="NZ_JACXAF010000018.1"/>
</dbReference>
<evidence type="ECO:0000256" key="1">
    <source>
        <dbReference type="SAM" id="Phobius"/>
    </source>
</evidence>
<feature type="signal peptide" evidence="2">
    <location>
        <begin position="1"/>
        <end position="19"/>
    </location>
</feature>
<reference evidence="3" key="1">
    <citation type="submission" date="2020-09" db="EMBL/GenBank/DDBJ databases">
        <title>A novel bacterium of genus Neiella, isolated from South China Sea.</title>
        <authorList>
            <person name="Huang H."/>
            <person name="Mo K."/>
            <person name="Hu Y."/>
        </authorList>
    </citation>
    <scope>NUCLEOTIDE SEQUENCE</scope>
    <source>
        <strain evidence="3">HB171785</strain>
    </source>
</reference>
<comment type="caution">
    <text evidence="3">The sequence shown here is derived from an EMBL/GenBank/DDBJ whole genome shotgun (WGS) entry which is preliminary data.</text>
</comment>
<feature type="chain" id="PRO_5035174804" evidence="2">
    <location>
        <begin position="20"/>
        <end position="253"/>
    </location>
</feature>
<dbReference type="InterPro" id="IPR013424">
    <property type="entry name" value="Ice-binding_C"/>
</dbReference>
<keyword evidence="1" id="KW-0812">Transmembrane</keyword>
<evidence type="ECO:0000313" key="4">
    <source>
        <dbReference type="Proteomes" id="UP000638014"/>
    </source>
</evidence>
<name>A0A8J6QTA5_9GAMM</name>
<evidence type="ECO:0000256" key="2">
    <source>
        <dbReference type="SAM" id="SignalP"/>
    </source>
</evidence>
<keyword evidence="1" id="KW-1133">Transmembrane helix</keyword>
<dbReference type="Proteomes" id="UP000638014">
    <property type="component" value="Unassembled WGS sequence"/>
</dbReference>
<keyword evidence="2" id="KW-0732">Signal</keyword>
<evidence type="ECO:0000313" key="3">
    <source>
        <dbReference type="EMBL" id="MBD1390514.1"/>
    </source>
</evidence>
<dbReference type="NCBIfam" id="TIGR02595">
    <property type="entry name" value="PEP_CTERM"/>
    <property type="match status" value="1"/>
</dbReference>
<feature type="transmembrane region" description="Helical" evidence="1">
    <location>
        <begin position="221"/>
        <end position="240"/>
    </location>
</feature>
<organism evidence="3 4">
    <name type="scientific">Neiella litorisoli</name>
    <dbReference type="NCBI Taxonomy" id="2771431"/>
    <lineage>
        <taxon>Bacteria</taxon>
        <taxon>Pseudomonadati</taxon>
        <taxon>Pseudomonadota</taxon>
        <taxon>Gammaproteobacteria</taxon>
        <taxon>Alteromonadales</taxon>
        <taxon>Echinimonadaceae</taxon>
        <taxon>Neiella</taxon>
    </lineage>
</organism>
<dbReference type="EMBL" id="JACXAF010000018">
    <property type="protein sequence ID" value="MBD1390514.1"/>
    <property type="molecule type" value="Genomic_DNA"/>
</dbReference>
<keyword evidence="1" id="KW-0472">Membrane</keyword>
<accession>A0A8J6QTA5</accession>
<sequence>MIRILLLIIAVPASFSTSAALIPSVFSQFSGVLDDRDDGLEWLSLTYTEGQSYHSVVEQTAAGQLFEGWRVASTTEFNDMLMGLDYRISAPEQRFALLTSSSFGRVSPELLVNLFGDTWEYFIRRDSRYDLLLEQVNTMYSLGFLSDSSDDGQQYFARIQNGTYSFTDASSGSRYSNSGQSTYISNAEIANPFYGKDSVGTFLVRDKQLIQPMRLATKESIPEPTTIFMFILGFGVLYIIRQKRSTDSYREMG</sequence>
<keyword evidence="4" id="KW-1185">Reference proteome</keyword>
<dbReference type="AlphaFoldDB" id="A0A8J6QTA5"/>
<proteinExistence type="predicted"/>
<gene>
    <name evidence="3" type="ORF">IC617_13825</name>
</gene>